<evidence type="ECO:0000256" key="1">
    <source>
        <dbReference type="ARBA" id="ARBA00001946"/>
    </source>
</evidence>
<dbReference type="RefSeq" id="WP_188159903.1">
    <property type="nucleotide sequence ID" value="NZ_BMGH01000001.1"/>
</dbReference>
<evidence type="ECO:0000256" key="3">
    <source>
        <dbReference type="ARBA" id="ARBA00022801"/>
    </source>
</evidence>
<comment type="caution">
    <text evidence="7">The sequence shown here is derived from an EMBL/GenBank/DDBJ whole genome shotgun (WGS) entry which is preliminary data.</text>
</comment>
<dbReference type="GO" id="GO:0016787">
    <property type="term" value="F:hydrolase activity"/>
    <property type="evidence" value="ECO:0007669"/>
    <property type="project" value="UniProtKB-KW"/>
</dbReference>
<sequence>MNRCVLIDYGPVETRAALQENDEITGLWIGPGYAMRVPAMAGERLAARIETIDKKLGAAFVSLGDEQGFLPLPGKQSVQEGEALIVDVSTPARGGKLARVRLSPNQRGPDRRGDILTHALAMTGADGAYDILLHAPAEKFVAARNSLGRPIVQAGPEMFERDGVEEVFEQALSRVIDLPGGARLTVEEAEALTAIDVDVSATDGQSKAGAVTRACQSAIPVIIRQIALRCIGGQVVIDFPVTRRDGKGVHQALQDAASLQGWRTHPLSDAGLVALTVPRRGWSLLDHVSEPTAIAPVPGRRWTLDHLAARALRLAGRALEGDRAAQLELLLPPAVHAHIEAHAAWLQPLYDTYGNRLTLIEDAGRERDRADVRQTG</sequence>
<feature type="domain" description="RNA-binding protein AU-1/Ribonuclease E/G" evidence="6">
    <location>
        <begin position="155"/>
        <end position="276"/>
    </location>
</feature>
<keyword evidence="3" id="KW-0378">Hydrolase</keyword>
<evidence type="ECO:0000259" key="6">
    <source>
        <dbReference type="Pfam" id="PF10150"/>
    </source>
</evidence>
<gene>
    <name evidence="7" type="ORF">GCM10011342_07070</name>
</gene>
<dbReference type="PANTHER" id="PTHR30001">
    <property type="entry name" value="RIBONUCLEASE"/>
    <property type="match status" value="1"/>
</dbReference>
<protein>
    <recommendedName>
        <fullName evidence="6">RNA-binding protein AU-1/Ribonuclease E/G domain-containing protein</fullName>
    </recommendedName>
</protein>
<accession>A0A8J2V2B6</accession>
<dbReference type="Proteomes" id="UP000613582">
    <property type="component" value="Unassembled WGS sequence"/>
</dbReference>
<dbReference type="GO" id="GO:0003723">
    <property type="term" value="F:RNA binding"/>
    <property type="evidence" value="ECO:0007669"/>
    <property type="project" value="UniProtKB-KW"/>
</dbReference>
<keyword evidence="5" id="KW-0694">RNA-binding</keyword>
<dbReference type="GO" id="GO:0005737">
    <property type="term" value="C:cytoplasm"/>
    <property type="evidence" value="ECO:0007669"/>
    <property type="project" value="TreeGrafter"/>
</dbReference>
<reference evidence="7" key="1">
    <citation type="journal article" date="2014" name="Int. J. Syst. Evol. Microbiol.">
        <title>Complete genome sequence of Corynebacterium casei LMG S-19264T (=DSM 44701T), isolated from a smear-ripened cheese.</title>
        <authorList>
            <consortium name="US DOE Joint Genome Institute (JGI-PGF)"/>
            <person name="Walter F."/>
            <person name="Albersmeier A."/>
            <person name="Kalinowski J."/>
            <person name="Ruckert C."/>
        </authorList>
    </citation>
    <scope>NUCLEOTIDE SEQUENCE</scope>
    <source>
        <strain evidence="7">CGMCC 1.12921</strain>
    </source>
</reference>
<evidence type="ECO:0000256" key="4">
    <source>
        <dbReference type="ARBA" id="ARBA00022842"/>
    </source>
</evidence>
<keyword evidence="4" id="KW-0460">Magnesium</keyword>
<keyword evidence="2" id="KW-0479">Metal-binding</keyword>
<evidence type="ECO:0000313" key="7">
    <source>
        <dbReference type="EMBL" id="GGD00638.1"/>
    </source>
</evidence>
<proteinExistence type="predicted"/>
<dbReference type="InterPro" id="IPR004659">
    <property type="entry name" value="RNase_E/G"/>
</dbReference>
<dbReference type="InterPro" id="IPR019307">
    <property type="entry name" value="RNA-bd_AU-1/RNase_E/G"/>
</dbReference>
<evidence type="ECO:0000256" key="5">
    <source>
        <dbReference type="ARBA" id="ARBA00022884"/>
    </source>
</evidence>
<organism evidence="7 8">
    <name type="scientific">Aquisalinus flavus</name>
    <dbReference type="NCBI Taxonomy" id="1526572"/>
    <lineage>
        <taxon>Bacteria</taxon>
        <taxon>Pseudomonadati</taxon>
        <taxon>Pseudomonadota</taxon>
        <taxon>Alphaproteobacteria</taxon>
        <taxon>Parvularculales</taxon>
        <taxon>Parvularculaceae</taxon>
        <taxon>Aquisalinus</taxon>
    </lineage>
</organism>
<keyword evidence="8" id="KW-1185">Reference proteome</keyword>
<evidence type="ECO:0000256" key="2">
    <source>
        <dbReference type="ARBA" id="ARBA00022723"/>
    </source>
</evidence>
<dbReference type="EMBL" id="BMGH01000001">
    <property type="protein sequence ID" value="GGD00638.1"/>
    <property type="molecule type" value="Genomic_DNA"/>
</dbReference>
<dbReference type="GO" id="GO:0004540">
    <property type="term" value="F:RNA nuclease activity"/>
    <property type="evidence" value="ECO:0007669"/>
    <property type="project" value="InterPro"/>
</dbReference>
<evidence type="ECO:0000313" key="8">
    <source>
        <dbReference type="Proteomes" id="UP000613582"/>
    </source>
</evidence>
<dbReference type="AlphaFoldDB" id="A0A8J2V2B6"/>
<comment type="cofactor">
    <cofactor evidence="1">
        <name>Mg(2+)</name>
        <dbReference type="ChEBI" id="CHEBI:18420"/>
    </cofactor>
</comment>
<dbReference type="PANTHER" id="PTHR30001:SF0">
    <property type="entry name" value="RIBONUCLEASE G"/>
    <property type="match status" value="1"/>
</dbReference>
<reference evidence="7" key="2">
    <citation type="submission" date="2020-09" db="EMBL/GenBank/DDBJ databases">
        <authorList>
            <person name="Sun Q."/>
            <person name="Zhou Y."/>
        </authorList>
    </citation>
    <scope>NUCLEOTIDE SEQUENCE</scope>
    <source>
        <strain evidence="7">CGMCC 1.12921</strain>
    </source>
</reference>
<dbReference type="GO" id="GO:0046872">
    <property type="term" value="F:metal ion binding"/>
    <property type="evidence" value="ECO:0007669"/>
    <property type="project" value="UniProtKB-KW"/>
</dbReference>
<dbReference type="GO" id="GO:0006364">
    <property type="term" value="P:rRNA processing"/>
    <property type="evidence" value="ECO:0007669"/>
    <property type="project" value="TreeGrafter"/>
</dbReference>
<name>A0A8J2V2B6_9PROT</name>
<dbReference type="Pfam" id="PF10150">
    <property type="entry name" value="RNase_E_G"/>
    <property type="match status" value="1"/>
</dbReference>